<organism evidence="2 3">
    <name type="scientific">Araneus ventricosus</name>
    <name type="common">Orbweaver spider</name>
    <name type="synonym">Epeira ventricosa</name>
    <dbReference type="NCBI Taxonomy" id="182803"/>
    <lineage>
        <taxon>Eukaryota</taxon>
        <taxon>Metazoa</taxon>
        <taxon>Ecdysozoa</taxon>
        <taxon>Arthropoda</taxon>
        <taxon>Chelicerata</taxon>
        <taxon>Arachnida</taxon>
        <taxon>Araneae</taxon>
        <taxon>Araneomorphae</taxon>
        <taxon>Entelegynae</taxon>
        <taxon>Araneoidea</taxon>
        <taxon>Araneidae</taxon>
        <taxon>Araneus</taxon>
    </lineage>
</organism>
<feature type="compositionally biased region" description="Basic residues" evidence="1">
    <location>
        <begin position="110"/>
        <end position="127"/>
    </location>
</feature>
<keyword evidence="3" id="KW-1185">Reference proteome</keyword>
<dbReference type="EMBL" id="BGPR01000031">
    <property type="protein sequence ID" value="GBL83254.1"/>
    <property type="molecule type" value="Genomic_DNA"/>
</dbReference>
<name>A0A4Y2AWJ4_ARAVE</name>
<evidence type="ECO:0000313" key="2">
    <source>
        <dbReference type="EMBL" id="GBL83254.1"/>
    </source>
</evidence>
<gene>
    <name evidence="2" type="ORF">AVEN_165437_1</name>
</gene>
<evidence type="ECO:0000313" key="3">
    <source>
        <dbReference type="Proteomes" id="UP000499080"/>
    </source>
</evidence>
<feature type="region of interest" description="Disordered" evidence="1">
    <location>
        <begin position="65"/>
        <end position="89"/>
    </location>
</feature>
<feature type="region of interest" description="Disordered" evidence="1">
    <location>
        <begin position="108"/>
        <end position="148"/>
    </location>
</feature>
<feature type="compositionally biased region" description="Basic residues" evidence="1">
    <location>
        <begin position="137"/>
        <end position="148"/>
    </location>
</feature>
<accession>A0A4Y2AWJ4</accession>
<sequence>MVHWAREWLGLTEVKRVLRVILPESASTKQAWLRIREIVDRDIFYSILTPCLRQRGHGQEMGEGCELYYHPAPPQPRQPTRRPRDVQPRTCKLGARYVETITCPSSSLSVHHRPSLGHSHSRPHWAKGKNSTFPGGHTKHRPLRAPGT</sequence>
<dbReference type="Proteomes" id="UP000499080">
    <property type="component" value="Unassembled WGS sequence"/>
</dbReference>
<reference evidence="2 3" key="1">
    <citation type="journal article" date="2019" name="Sci. Rep.">
        <title>Orb-weaving spider Araneus ventricosus genome elucidates the spidroin gene catalogue.</title>
        <authorList>
            <person name="Kono N."/>
            <person name="Nakamura H."/>
            <person name="Ohtoshi R."/>
            <person name="Moran D.A.P."/>
            <person name="Shinohara A."/>
            <person name="Yoshida Y."/>
            <person name="Fujiwara M."/>
            <person name="Mori M."/>
            <person name="Tomita M."/>
            <person name="Arakawa K."/>
        </authorList>
    </citation>
    <scope>NUCLEOTIDE SEQUENCE [LARGE SCALE GENOMIC DNA]</scope>
</reference>
<comment type="caution">
    <text evidence="2">The sequence shown here is derived from an EMBL/GenBank/DDBJ whole genome shotgun (WGS) entry which is preliminary data.</text>
</comment>
<protein>
    <submittedName>
        <fullName evidence="2">Uncharacterized protein</fullName>
    </submittedName>
</protein>
<proteinExistence type="predicted"/>
<dbReference type="AlphaFoldDB" id="A0A4Y2AWJ4"/>
<evidence type="ECO:0000256" key="1">
    <source>
        <dbReference type="SAM" id="MobiDB-lite"/>
    </source>
</evidence>